<protein>
    <submittedName>
        <fullName evidence="2">Uncharacterized protein</fullName>
    </submittedName>
</protein>
<evidence type="ECO:0000256" key="1">
    <source>
        <dbReference type="SAM" id="MobiDB-lite"/>
    </source>
</evidence>
<evidence type="ECO:0000313" key="3">
    <source>
        <dbReference type="Proteomes" id="UP000186817"/>
    </source>
</evidence>
<feature type="compositionally biased region" description="Gly residues" evidence="1">
    <location>
        <begin position="58"/>
        <end position="67"/>
    </location>
</feature>
<dbReference type="Proteomes" id="UP000186817">
    <property type="component" value="Unassembled WGS sequence"/>
</dbReference>
<dbReference type="OrthoDB" id="408967at2759"/>
<organism evidence="2 3">
    <name type="scientific">Symbiodinium microadriaticum</name>
    <name type="common">Dinoflagellate</name>
    <name type="synonym">Zooxanthella microadriatica</name>
    <dbReference type="NCBI Taxonomy" id="2951"/>
    <lineage>
        <taxon>Eukaryota</taxon>
        <taxon>Sar</taxon>
        <taxon>Alveolata</taxon>
        <taxon>Dinophyceae</taxon>
        <taxon>Suessiales</taxon>
        <taxon>Symbiodiniaceae</taxon>
        <taxon>Symbiodinium</taxon>
    </lineage>
</organism>
<evidence type="ECO:0000313" key="2">
    <source>
        <dbReference type="EMBL" id="OLP87780.1"/>
    </source>
</evidence>
<name>A0A1Q9CXX4_SYMMI</name>
<sequence length="328" mass="36798">METNRLEEPMEQGEELDIWNAFKKAAPTDTTGPSADALDKDKAAKFRKPDGKGDSKTHGGGGRGGDGQRSKGNGQPAQRGRHQQGWSGHWGNQAWRTDDQSEIAALKALLTQLARLCLRHEDAVNLWRAECSFVMFIKTGIPGSLVPALFAAKTEWVKLKEASPEKVKRPMRCILFSCLLREVHDRLVQLRDDTQRRQAMEKLGWLKDGHFQKLRWDAKLRKQVPDEERTTLKYEDAIEVTQAMMTRCNTVEALLRFHPTRPITDDMPVGTVAFLLQFSLQNGDGAQLYADMSQLCHCASMMLAGIEVCKVGRTYNVQLYQAGISDVG</sequence>
<feature type="compositionally biased region" description="Basic and acidic residues" evidence="1">
    <location>
        <begin position="37"/>
        <end position="57"/>
    </location>
</feature>
<accession>A0A1Q9CXX4</accession>
<comment type="caution">
    <text evidence="2">The sequence shown here is derived from an EMBL/GenBank/DDBJ whole genome shotgun (WGS) entry which is preliminary data.</text>
</comment>
<proteinExistence type="predicted"/>
<dbReference type="EMBL" id="LSRX01000843">
    <property type="protein sequence ID" value="OLP87780.1"/>
    <property type="molecule type" value="Genomic_DNA"/>
</dbReference>
<dbReference type="AlphaFoldDB" id="A0A1Q9CXX4"/>
<keyword evidence="3" id="KW-1185">Reference proteome</keyword>
<gene>
    <name evidence="2" type="ORF">AK812_SmicGene30970</name>
</gene>
<feature type="region of interest" description="Disordered" evidence="1">
    <location>
        <begin position="1"/>
        <end position="93"/>
    </location>
</feature>
<reference evidence="2 3" key="1">
    <citation type="submission" date="2016-02" db="EMBL/GenBank/DDBJ databases">
        <title>Genome analysis of coral dinoflagellate symbionts highlights evolutionary adaptations to a symbiotic lifestyle.</title>
        <authorList>
            <person name="Aranda M."/>
            <person name="Li Y."/>
            <person name="Liew Y.J."/>
            <person name="Baumgarten S."/>
            <person name="Simakov O."/>
            <person name="Wilson M."/>
            <person name="Piel J."/>
            <person name="Ashoor H."/>
            <person name="Bougouffa S."/>
            <person name="Bajic V.B."/>
            <person name="Ryu T."/>
            <person name="Ravasi T."/>
            <person name="Bayer T."/>
            <person name="Micklem G."/>
            <person name="Kim H."/>
            <person name="Bhak J."/>
            <person name="Lajeunesse T.C."/>
            <person name="Voolstra C.R."/>
        </authorList>
    </citation>
    <scope>NUCLEOTIDE SEQUENCE [LARGE SCALE GENOMIC DNA]</scope>
    <source>
        <strain evidence="2 3">CCMP2467</strain>
    </source>
</reference>